<sequence>MTLPLTPQPNCPMEPPTATKTMYTQLFGVLYITLMGIVDSMMPNSGPWSLLGQYLAPILWWVLPTGPAVPHPELPNASTYAWLPDNALGVWKWAHLYAQRATTDLFLCCGVLVFLVAEVQHQLSSP</sequence>
<dbReference type="EMBL" id="QTSX02007130">
    <property type="protein sequence ID" value="KAJ9050922.1"/>
    <property type="molecule type" value="Genomic_DNA"/>
</dbReference>
<accession>A0ACC2RLK0</accession>
<name>A0ACC2RLK0_9FUNG</name>
<gene>
    <name evidence="1" type="ORF">DSO57_1009534</name>
</gene>
<organism evidence="1 2">
    <name type="scientific">Entomophthora muscae</name>
    <dbReference type="NCBI Taxonomy" id="34485"/>
    <lineage>
        <taxon>Eukaryota</taxon>
        <taxon>Fungi</taxon>
        <taxon>Fungi incertae sedis</taxon>
        <taxon>Zoopagomycota</taxon>
        <taxon>Entomophthoromycotina</taxon>
        <taxon>Entomophthoromycetes</taxon>
        <taxon>Entomophthorales</taxon>
        <taxon>Entomophthoraceae</taxon>
        <taxon>Entomophthora</taxon>
    </lineage>
</organism>
<evidence type="ECO:0000313" key="1">
    <source>
        <dbReference type="EMBL" id="KAJ9050922.1"/>
    </source>
</evidence>
<proteinExistence type="predicted"/>
<evidence type="ECO:0000313" key="2">
    <source>
        <dbReference type="Proteomes" id="UP001165960"/>
    </source>
</evidence>
<dbReference type="Proteomes" id="UP001165960">
    <property type="component" value="Unassembled WGS sequence"/>
</dbReference>
<keyword evidence="2" id="KW-1185">Reference proteome</keyword>
<protein>
    <submittedName>
        <fullName evidence="1">Uncharacterized protein</fullName>
    </submittedName>
</protein>
<reference evidence="1" key="1">
    <citation type="submission" date="2022-04" db="EMBL/GenBank/DDBJ databases">
        <title>Genome of the entomopathogenic fungus Entomophthora muscae.</title>
        <authorList>
            <person name="Elya C."/>
            <person name="Lovett B.R."/>
            <person name="Lee E."/>
            <person name="Macias A.M."/>
            <person name="Hajek A.E."/>
            <person name="De Bivort B.L."/>
            <person name="Kasson M.T."/>
            <person name="De Fine Licht H.H."/>
            <person name="Stajich J.E."/>
        </authorList>
    </citation>
    <scope>NUCLEOTIDE SEQUENCE</scope>
    <source>
        <strain evidence="1">Berkeley</strain>
    </source>
</reference>
<comment type="caution">
    <text evidence="1">The sequence shown here is derived from an EMBL/GenBank/DDBJ whole genome shotgun (WGS) entry which is preliminary data.</text>
</comment>